<gene>
    <name evidence="6" type="ORF">D3Y57_02265</name>
</gene>
<keyword evidence="7" id="KW-1185">Reference proteome</keyword>
<dbReference type="InterPro" id="IPR036388">
    <property type="entry name" value="WH-like_DNA-bd_sf"/>
</dbReference>
<evidence type="ECO:0000259" key="5">
    <source>
        <dbReference type="PROSITE" id="PS50931"/>
    </source>
</evidence>
<keyword evidence="6" id="KW-0614">Plasmid</keyword>
<protein>
    <submittedName>
        <fullName evidence="6">LysR family transcriptional regulator</fullName>
    </submittedName>
</protein>
<dbReference type="InterPro" id="IPR036390">
    <property type="entry name" value="WH_DNA-bd_sf"/>
</dbReference>
<evidence type="ECO:0000256" key="4">
    <source>
        <dbReference type="ARBA" id="ARBA00023163"/>
    </source>
</evidence>
<dbReference type="PANTHER" id="PTHR30346:SF0">
    <property type="entry name" value="HCA OPERON TRANSCRIPTIONAL ACTIVATOR HCAR"/>
    <property type="match status" value="1"/>
</dbReference>
<keyword evidence="3" id="KW-0238">DNA-binding</keyword>
<name>A0A494TGG5_SPHPE</name>
<dbReference type="InterPro" id="IPR000847">
    <property type="entry name" value="LysR_HTH_N"/>
</dbReference>
<dbReference type="PROSITE" id="PS50931">
    <property type="entry name" value="HTH_LYSR"/>
    <property type="match status" value="1"/>
</dbReference>
<dbReference type="PANTHER" id="PTHR30346">
    <property type="entry name" value="TRANSCRIPTIONAL DUAL REGULATOR HCAR-RELATED"/>
    <property type="match status" value="1"/>
</dbReference>
<dbReference type="GO" id="GO:0003677">
    <property type="term" value="F:DNA binding"/>
    <property type="evidence" value="ECO:0007669"/>
    <property type="project" value="UniProtKB-KW"/>
</dbReference>
<keyword evidence="2" id="KW-0805">Transcription regulation</keyword>
<dbReference type="KEGG" id="spha:D3Y57_02265"/>
<dbReference type="InterPro" id="IPR005119">
    <property type="entry name" value="LysR_subst-bd"/>
</dbReference>
<evidence type="ECO:0000313" key="6">
    <source>
        <dbReference type="EMBL" id="AYJ84911.1"/>
    </source>
</evidence>
<evidence type="ECO:0000313" key="7">
    <source>
        <dbReference type="Proteomes" id="UP000276254"/>
    </source>
</evidence>
<dbReference type="GO" id="GO:0003700">
    <property type="term" value="F:DNA-binding transcription factor activity"/>
    <property type="evidence" value="ECO:0007669"/>
    <property type="project" value="InterPro"/>
</dbReference>
<accession>A0A494TGG5</accession>
<evidence type="ECO:0000256" key="2">
    <source>
        <dbReference type="ARBA" id="ARBA00023015"/>
    </source>
</evidence>
<dbReference type="EMBL" id="CP032828">
    <property type="protein sequence ID" value="AYJ84911.1"/>
    <property type="molecule type" value="Genomic_DNA"/>
</dbReference>
<organism evidence="6 7">
    <name type="scientific">Sphingomonas paeninsulae</name>
    <dbReference type="NCBI Taxonomy" id="2319844"/>
    <lineage>
        <taxon>Bacteria</taxon>
        <taxon>Pseudomonadati</taxon>
        <taxon>Pseudomonadota</taxon>
        <taxon>Alphaproteobacteria</taxon>
        <taxon>Sphingomonadales</taxon>
        <taxon>Sphingomonadaceae</taxon>
        <taxon>Sphingomonas</taxon>
    </lineage>
</organism>
<keyword evidence="4" id="KW-0804">Transcription</keyword>
<proteinExistence type="inferred from homology"/>
<dbReference type="Pfam" id="PF00126">
    <property type="entry name" value="HTH_1"/>
    <property type="match status" value="1"/>
</dbReference>
<dbReference type="Proteomes" id="UP000276254">
    <property type="component" value="Plasmid unnamed1"/>
</dbReference>
<feature type="domain" description="HTH lysR-type" evidence="5">
    <location>
        <begin position="16"/>
        <end position="74"/>
    </location>
</feature>
<dbReference type="AlphaFoldDB" id="A0A494TGG5"/>
<geneLocation type="plasmid" evidence="6">
    <name>unnamed1</name>
</geneLocation>
<dbReference type="GO" id="GO:0032993">
    <property type="term" value="C:protein-DNA complex"/>
    <property type="evidence" value="ECO:0007669"/>
    <property type="project" value="TreeGrafter"/>
</dbReference>
<dbReference type="Pfam" id="PF03466">
    <property type="entry name" value="LysR_substrate"/>
    <property type="match status" value="1"/>
</dbReference>
<dbReference type="FunFam" id="1.10.10.10:FF:000001">
    <property type="entry name" value="LysR family transcriptional regulator"/>
    <property type="match status" value="1"/>
</dbReference>
<comment type="similarity">
    <text evidence="1">Belongs to the LysR transcriptional regulatory family.</text>
</comment>
<dbReference type="CDD" id="cd05466">
    <property type="entry name" value="PBP2_LTTR_substrate"/>
    <property type="match status" value="1"/>
</dbReference>
<dbReference type="OrthoDB" id="9775392at2"/>
<dbReference type="SUPFAM" id="SSF53850">
    <property type="entry name" value="Periplasmic binding protein-like II"/>
    <property type="match status" value="1"/>
</dbReference>
<evidence type="ECO:0000256" key="1">
    <source>
        <dbReference type="ARBA" id="ARBA00009437"/>
    </source>
</evidence>
<reference evidence="6 7" key="1">
    <citation type="submission" date="2018-09" db="EMBL/GenBank/DDBJ databases">
        <title>Sphingomonas peninsula sp. nov., isolated from fildes peninsula, Antarctic soil.</title>
        <authorList>
            <person name="Yingchao G."/>
        </authorList>
    </citation>
    <scope>NUCLEOTIDE SEQUENCE [LARGE SCALE GENOMIC DNA]</scope>
    <source>
        <strain evidence="6 7">YZ-8</strain>
        <plasmid evidence="6 7">unnamed1</plasmid>
    </source>
</reference>
<dbReference type="SUPFAM" id="SSF46785">
    <property type="entry name" value="Winged helix' DNA-binding domain"/>
    <property type="match status" value="1"/>
</dbReference>
<sequence>MRKAGAEFVARGEDGVDIKALKGFTAIANCRSFTQAAKQLSITQPTLSIQLKRLEDKLGFHLFHRSKKAAVELTSEGRKFLLEAHHVLQAYDRAVTYGREILASKSGQLTLGAESFSLHRPERNELVFEYLRSYPEIKFRVINDQPCELFSQLEEGTIDVMLCTRPDCRENLEMLKICEYDLGMFLPIETWSGEGTTIDLRSLSGSKVLNVNSRYHLPWTSRLCQFFSQFGIEIISPPEEGYEAVVRFSQMLRLPMLTLDLPPRFNETPADMVHCTFDGVALPIEWYLIKKKMTRSRALDKLWAMGTKIADNSEADLVLAR</sequence>
<dbReference type="Gene3D" id="1.10.10.10">
    <property type="entry name" value="Winged helix-like DNA-binding domain superfamily/Winged helix DNA-binding domain"/>
    <property type="match status" value="1"/>
</dbReference>
<dbReference type="Gene3D" id="3.40.190.10">
    <property type="entry name" value="Periplasmic binding protein-like II"/>
    <property type="match status" value="1"/>
</dbReference>
<dbReference type="PRINTS" id="PR00039">
    <property type="entry name" value="HTHLYSR"/>
</dbReference>
<evidence type="ECO:0000256" key="3">
    <source>
        <dbReference type="ARBA" id="ARBA00023125"/>
    </source>
</evidence>